<comment type="similarity">
    <text evidence="1">Belongs to the membrane fusion protein (MFP) (TC 8.A.1) family.</text>
</comment>
<dbReference type="SUPFAM" id="SSF111369">
    <property type="entry name" value="HlyD-like secretion proteins"/>
    <property type="match status" value="1"/>
</dbReference>
<proteinExistence type="inferred from homology"/>
<comment type="caution">
    <text evidence="5">The sequence shown here is derived from an EMBL/GenBank/DDBJ whole genome shotgun (WGS) entry which is preliminary data.</text>
</comment>
<protein>
    <submittedName>
        <fullName evidence="5">Efflux RND transporter periplasmic adaptor subunit</fullName>
    </submittedName>
</protein>
<gene>
    <name evidence="5" type="ORF">H8S45_08590</name>
</gene>
<dbReference type="Proteomes" id="UP000606499">
    <property type="component" value="Unassembled WGS sequence"/>
</dbReference>
<sequence length="408" mass="41999">MRRKRIFAAVLAGAMLFSAGCGKEETVEEEAAPAGTAVEVMEVQAGEMSAEYAVTGKVAAVNEVQVFPLLAGQVMTLPVKEGDKVSKGQTLFTVDTTTVTSTMGALQQSYSATKTATDRAIESAQIGVEQAQRTVDNTQALFEAGAAAEQDVTNAKQALVQAQAAVAQAQAQQAASLAQIQASLDQITSQAELGTVTAPCSGTVTTVNLVRGGMASSAQPGVVIAEDGKVEVQTSVAEDVYTNIKAGDEAGVVISVLSDDMVRGTIASLPAAANVQTSLYDISITLPSNVNPPIGAFATVTFYTNRRENTLSVPTEAILTGANEEQYVFVVDDFGSGDTVTRVAVETGLVSKMDTEILSGLAEGDVVVVKGQSYLSDGGMVRVVTGEDSVLNETEGPDDAPAAADGEG</sequence>
<dbReference type="GO" id="GO:0015562">
    <property type="term" value="F:efflux transmembrane transporter activity"/>
    <property type="evidence" value="ECO:0007669"/>
    <property type="project" value="TreeGrafter"/>
</dbReference>
<keyword evidence="6" id="KW-1185">Reference proteome</keyword>
<name>A0A923LX46_9FIRM</name>
<evidence type="ECO:0000256" key="1">
    <source>
        <dbReference type="ARBA" id="ARBA00009477"/>
    </source>
</evidence>
<dbReference type="Gene3D" id="2.40.50.100">
    <property type="match status" value="1"/>
</dbReference>
<accession>A0A923LX46</accession>
<dbReference type="InterPro" id="IPR058625">
    <property type="entry name" value="MdtA-like_BSH"/>
</dbReference>
<dbReference type="Gene3D" id="2.40.420.20">
    <property type="match status" value="1"/>
</dbReference>
<dbReference type="PANTHER" id="PTHR30469:SF33">
    <property type="entry name" value="SLR1207 PROTEIN"/>
    <property type="match status" value="1"/>
</dbReference>
<feature type="domain" description="Multidrug resistance protein MdtA-like barrel-sandwich hybrid" evidence="3">
    <location>
        <begin position="62"/>
        <end position="222"/>
    </location>
</feature>
<evidence type="ECO:0000256" key="2">
    <source>
        <dbReference type="SAM" id="SignalP"/>
    </source>
</evidence>
<dbReference type="AlphaFoldDB" id="A0A923LX46"/>
<dbReference type="GO" id="GO:1990281">
    <property type="term" value="C:efflux pump complex"/>
    <property type="evidence" value="ECO:0007669"/>
    <property type="project" value="TreeGrafter"/>
</dbReference>
<feature type="domain" description="YknX-like C-terminal permuted SH3-like" evidence="4">
    <location>
        <begin position="311"/>
        <end position="383"/>
    </location>
</feature>
<dbReference type="InterPro" id="IPR058637">
    <property type="entry name" value="YknX-like_C"/>
</dbReference>
<evidence type="ECO:0000313" key="6">
    <source>
        <dbReference type="Proteomes" id="UP000606499"/>
    </source>
</evidence>
<organism evidence="5 6">
    <name type="scientific">Agathobaculum faecis</name>
    <dbReference type="NCBI Taxonomy" id="2763013"/>
    <lineage>
        <taxon>Bacteria</taxon>
        <taxon>Bacillati</taxon>
        <taxon>Bacillota</taxon>
        <taxon>Clostridia</taxon>
        <taxon>Eubacteriales</taxon>
        <taxon>Butyricicoccaceae</taxon>
        <taxon>Agathobaculum</taxon>
    </lineage>
</organism>
<dbReference type="NCBIfam" id="TIGR01730">
    <property type="entry name" value="RND_mfp"/>
    <property type="match status" value="1"/>
</dbReference>
<feature type="chain" id="PRO_5039040981" evidence="2">
    <location>
        <begin position="24"/>
        <end position="408"/>
    </location>
</feature>
<dbReference type="RefSeq" id="WP_186949944.1">
    <property type="nucleotide sequence ID" value="NZ_JACOPL010000007.1"/>
</dbReference>
<feature type="signal peptide" evidence="2">
    <location>
        <begin position="1"/>
        <end position="23"/>
    </location>
</feature>
<dbReference type="EMBL" id="JACOPL010000007">
    <property type="protein sequence ID" value="MBC5725512.1"/>
    <property type="molecule type" value="Genomic_DNA"/>
</dbReference>
<reference evidence="5" key="1">
    <citation type="submission" date="2020-08" db="EMBL/GenBank/DDBJ databases">
        <title>Genome public.</title>
        <authorList>
            <person name="Liu C."/>
            <person name="Sun Q."/>
        </authorList>
    </citation>
    <scope>NUCLEOTIDE SEQUENCE</scope>
    <source>
        <strain evidence="5">NSJ-28</strain>
    </source>
</reference>
<dbReference type="InterPro" id="IPR006143">
    <property type="entry name" value="RND_pump_MFP"/>
</dbReference>
<evidence type="ECO:0000259" key="4">
    <source>
        <dbReference type="Pfam" id="PF25989"/>
    </source>
</evidence>
<dbReference type="Pfam" id="PF25917">
    <property type="entry name" value="BSH_RND"/>
    <property type="match status" value="1"/>
</dbReference>
<keyword evidence="2" id="KW-0732">Signal</keyword>
<dbReference type="PANTHER" id="PTHR30469">
    <property type="entry name" value="MULTIDRUG RESISTANCE PROTEIN MDTA"/>
    <property type="match status" value="1"/>
</dbReference>
<dbReference type="Gene3D" id="1.10.287.470">
    <property type="entry name" value="Helix hairpin bin"/>
    <property type="match status" value="1"/>
</dbReference>
<dbReference type="Pfam" id="PF25989">
    <property type="entry name" value="YknX_C"/>
    <property type="match status" value="1"/>
</dbReference>
<dbReference type="PROSITE" id="PS51257">
    <property type="entry name" value="PROKAR_LIPOPROTEIN"/>
    <property type="match status" value="1"/>
</dbReference>
<dbReference type="Gene3D" id="2.40.30.170">
    <property type="match status" value="1"/>
</dbReference>
<evidence type="ECO:0000259" key="3">
    <source>
        <dbReference type="Pfam" id="PF25917"/>
    </source>
</evidence>
<evidence type="ECO:0000313" key="5">
    <source>
        <dbReference type="EMBL" id="MBC5725512.1"/>
    </source>
</evidence>